<dbReference type="AlphaFoldDB" id="A0A1M5PSY7"/>
<keyword evidence="4" id="KW-1185">Reference proteome</keyword>
<dbReference type="InterPro" id="IPR022002">
    <property type="entry name" value="ChsH2_Znr"/>
</dbReference>
<protein>
    <submittedName>
        <fullName evidence="3">Uncharacterized OB-fold protein, contains Zn-ribbon domain</fullName>
    </submittedName>
</protein>
<dbReference type="InterPro" id="IPR052513">
    <property type="entry name" value="Thioester_dehydratase-like"/>
</dbReference>
<dbReference type="SUPFAM" id="SSF50249">
    <property type="entry name" value="Nucleic acid-binding proteins"/>
    <property type="match status" value="1"/>
</dbReference>
<dbReference type="OrthoDB" id="7470921at2"/>
<dbReference type="RefSeq" id="WP_073391390.1">
    <property type="nucleotide sequence ID" value="NZ_FQVU01000004.1"/>
</dbReference>
<gene>
    <name evidence="3" type="ORF">SAMN05443575_3189</name>
</gene>
<feature type="domain" description="ChsH2 rubredoxin-like zinc ribbon" evidence="2">
    <location>
        <begin position="20"/>
        <end position="52"/>
    </location>
</feature>
<accession>A0A1M5PSY7</accession>
<dbReference type="Proteomes" id="UP000186132">
    <property type="component" value="Unassembled WGS sequence"/>
</dbReference>
<dbReference type="InterPro" id="IPR002878">
    <property type="entry name" value="ChsH2_C"/>
</dbReference>
<evidence type="ECO:0000259" key="1">
    <source>
        <dbReference type="Pfam" id="PF01796"/>
    </source>
</evidence>
<evidence type="ECO:0000259" key="2">
    <source>
        <dbReference type="Pfam" id="PF12172"/>
    </source>
</evidence>
<dbReference type="PANTHER" id="PTHR34075:SF5">
    <property type="entry name" value="BLR3430 PROTEIN"/>
    <property type="match status" value="1"/>
</dbReference>
<reference evidence="3 4" key="1">
    <citation type="submission" date="2016-11" db="EMBL/GenBank/DDBJ databases">
        <authorList>
            <person name="Jaros S."/>
            <person name="Januszkiewicz K."/>
            <person name="Wedrychowicz H."/>
        </authorList>
    </citation>
    <scope>NUCLEOTIDE SEQUENCE [LARGE SCALE GENOMIC DNA]</scope>
    <source>
        <strain evidence="3 4">DSM 45627</strain>
    </source>
</reference>
<dbReference type="Gene3D" id="6.10.30.10">
    <property type="match status" value="1"/>
</dbReference>
<evidence type="ECO:0000313" key="4">
    <source>
        <dbReference type="Proteomes" id="UP000186132"/>
    </source>
</evidence>
<organism evidence="3 4">
    <name type="scientific">Jatrophihabitans endophyticus</name>
    <dbReference type="NCBI Taxonomy" id="1206085"/>
    <lineage>
        <taxon>Bacteria</taxon>
        <taxon>Bacillati</taxon>
        <taxon>Actinomycetota</taxon>
        <taxon>Actinomycetes</taxon>
        <taxon>Jatrophihabitantales</taxon>
        <taxon>Jatrophihabitantaceae</taxon>
        <taxon>Jatrophihabitans</taxon>
    </lineage>
</organism>
<sequence>MATERDQVDPFDQRVDFPFWDGLGRGELRVQRCVACRAWRWPADWRCPECGSYDLGWEVVEATGTVYSWTRTRQAFVPAFADLVPYVNVLVELPQAGGARLLGLLVGNADERDVRIGASVIGHVAAPSERTLDLPALQWTLAGGAR</sequence>
<evidence type="ECO:0000313" key="3">
    <source>
        <dbReference type="EMBL" id="SHH05057.1"/>
    </source>
</evidence>
<name>A0A1M5PSY7_9ACTN</name>
<dbReference type="Pfam" id="PF01796">
    <property type="entry name" value="OB_ChsH2_C"/>
    <property type="match status" value="1"/>
</dbReference>
<dbReference type="EMBL" id="FQVU01000004">
    <property type="protein sequence ID" value="SHH05057.1"/>
    <property type="molecule type" value="Genomic_DNA"/>
</dbReference>
<feature type="domain" description="ChsH2 C-terminal OB-fold" evidence="1">
    <location>
        <begin position="57"/>
        <end position="120"/>
    </location>
</feature>
<dbReference type="InterPro" id="IPR012340">
    <property type="entry name" value="NA-bd_OB-fold"/>
</dbReference>
<dbReference type="Pfam" id="PF12172">
    <property type="entry name" value="zf-ChsH2"/>
    <property type="match status" value="1"/>
</dbReference>
<dbReference type="STRING" id="1206085.SAMN05443575_3189"/>
<dbReference type="PANTHER" id="PTHR34075">
    <property type="entry name" value="BLR3430 PROTEIN"/>
    <property type="match status" value="1"/>
</dbReference>
<proteinExistence type="predicted"/>